<keyword evidence="1" id="KW-0732">Signal</keyword>
<dbReference type="RefSeq" id="WP_212216052.1">
    <property type="nucleotide sequence ID" value="NZ_JAGUCO010000006.1"/>
</dbReference>
<accession>A0ABS5JVK4</accession>
<evidence type="ECO:0008006" key="4">
    <source>
        <dbReference type="Google" id="ProtNLM"/>
    </source>
</evidence>
<evidence type="ECO:0000313" key="3">
    <source>
        <dbReference type="Proteomes" id="UP000708576"/>
    </source>
</evidence>
<protein>
    <recommendedName>
        <fullName evidence="4">Lipoprotein</fullName>
    </recommendedName>
</protein>
<gene>
    <name evidence="2" type="ORF">KEM10_11015</name>
</gene>
<organism evidence="2 3">
    <name type="scientific">Carboxylicivirga linearis</name>
    <dbReference type="NCBI Taxonomy" id="1628157"/>
    <lineage>
        <taxon>Bacteria</taxon>
        <taxon>Pseudomonadati</taxon>
        <taxon>Bacteroidota</taxon>
        <taxon>Bacteroidia</taxon>
        <taxon>Marinilabiliales</taxon>
        <taxon>Marinilabiliaceae</taxon>
        <taxon>Carboxylicivirga</taxon>
    </lineage>
</organism>
<feature type="chain" id="PRO_5046464884" description="Lipoprotein" evidence="1">
    <location>
        <begin position="22"/>
        <end position="241"/>
    </location>
</feature>
<sequence>MKQIIFSLISILFFSSCAVHSGIITGNASINDSNFRIVGLAVGQASTKQIFGIGGLKKDALTLEAKRNLYKNYPLQQGQALANVTVDYKRSFFPVICKTEAIVSAEIVDFNSTNNNSNSKPLNDCISLGNKPIIFLHKDDLLQAKILSQSSNKKTLLFENQNGNYKIKKIKNNKIYHSSSYSSEFKLNDEVLFQKSNKKQIGNIIATNKKGVIIEYNKTMSQKAFYECTYINLILAKSQHY</sequence>
<dbReference type="InterPro" id="IPR046697">
    <property type="entry name" value="DUF6567"/>
</dbReference>
<comment type="caution">
    <text evidence="2">The sequence shown here is derived from an EMBL/GenBank/DDBJ whole genome shotgun (WGS) entry which is preliminary data.</text>
</comment>
<dbReference type="PROSITE" id="PS51257">
    <property type="entry name" value="PROKAR_LIPOPROTEIN"/>
    <property type="match status" value="1"/>
</dbReference>
<proteinExistence type="predicted"/>
<evidence type="ECO:0000313" key="2">
    <source>
        <dbReference type="EMBL" id="MBS2098810.1"/>
    </source>
</evidence>
<keyword evidence="3" id="KW-1185">Reference proteome</keyword>
<feature type="signal peptide" evidence="1">
    <location>
        <begin position="1"/>
        <end position="21"/>
    </location>
</feature>
<dbReference type="Pfam" id="PF20205">
    <property type="entry name" value="DUF6567"/>
    <property type="match status" value="1"/>
</dbReference>
<dbReference type="Proteomes" id="UP000708576">
    <property type="component" value="Unassembled WGS sequence"/>
</dbReference>
<name>A0ABS5JVK4_9BACT</name>
<dbReference type="EMBL" id="JAGUCO010000006">
    <property type="protein sequence ID" value="MBS2098810.1"/>
    <property type="molecule type" value="Genomic_DNA"/>
</dbReference>
<evidence type="ECO:0000256" key="1">
    <source>
        <dbReference type="SAM" id="SignalP"/>
    </source>
</evidence>
<reference evidence="2 3" key="1">
    <citation type="journal article" date="2015" name="Int. J. Syst. Evol. Microbiol.">
        <title>Carboxylicivirga linearis sp. nov., isolated from a sea cucumber culture pond.</title>
        <authorList>
            <person name="Wang F.Q."/>
            <person name="Zhou Y.X."/>
            <person name="Lin X.Z."/>
            <person name="Chen G.J."/>
            <person name="Du Z.J."/>
        </authorList>
    </citation>
    <scope>NUCLEOTIDE SEQUENCE [LARGE SCALE GENOMIC DNA]</scope>
    <source>
        <strain evidence="2 3">FB218</strain>
    </source>
</reference>